<comment type="similarity">
    <text evidence="1 5">Belongs to the peptidase S41A family.</text>
</comment>
<comment type="caution">
    <text evidence="7">The sequence shown here is derived from an EMBL/GenBank/DDBJ whole genome shotgun (WGS) entry which is preliminary data.</text>
</comment>
<dbReference type="Gene3D" id="3.90.226.10">
    <property type="entry name" value="2-enoyl-CoA Hydratase, Chain A, domain 1"/>
    <property type="match status" value="1"/>
</dbReference>
<dbReference type="GO" id="GO:0004175">
    <property type="term" value="F:endopeptidase activity"/>
    <property type="evidence" value="ECO:0007669"/>
    <property type="project" value="TreeGrafter"/>
</dbReference>
<evidence type="ECO:0000313" key="7">
    <source>
        <dbReference type="EMBL" id="GGH68321.1"/>
    </source>
</evidence>
<evidence type="ECO:0000256" key="2">
    <source>
        <dbReference type="ARBA" id="ARBA00022670"/>
    </source>
</evidence>
<evidence type="ECO:0000256" key="4">
    <source>
        <dbReference type="ARBA" id="ARBA00022825"/>
    </source>
</evidence>
<dbReference type="InterPro" id="IPR004447">
    <property type="entry name" value="Peptidase_S41A"/>
</dbReference>
<evidence type="ECO:0000256" key="5">
    <source>
        <dbReference type="RuleBase" id="RU004404"/>
    </source>
</evidence>
<sequence>MYLGFKLRAETSSTVFFTNTQKNELQEVYDLIRSRYVDNLNQDSLNNAVINDVLAHLDPHSVYFPPVDAAGANEELLGNFQGIGVEFSMFSDTVNVLNVIENGPSFKAGIEVGDKIITVNDTISLAGKKIKADDVRKTLRGPGGSQVVVTIIRGTETKKITITRGIIPLPSLDVAYMITPQTGFIRLNKFSETTYKEFMFNLENLQKKGMQKLILDLRGNGGGYMQEAVSIADQFLSDNKLIVYTEGNKAPRADYKSRVEGLFETGKLVVLVDESSASASEILAGALQDWDRATIIGRRTFGKGLVQQPFQLSDGGMLRLTIARYYTPLGRNIQKPYDKGKEQYQSDWIDRLHNGELVKADTSTPKGKAYKTPGGHVVYGGGGITPDIFVPFDTSSQPRPIIDLYLKGTLNNFIYNYYITNKSTFSQFKTPEQFASQFEAGAKEWDALNTFARKDSINLSSIAAKSKTDFMQTIKAQLARQIWRTAGYYEVMNLQDPMVKKALEQ</sequence>
<evidence type="ECO:0000259" key="6">
    <source>
        <dbReference type="PROSITE" id="PS50106"/>
    </source>
</evidence>
<evidence type="ECO:0000313" key="8">
    <source>
        <dbReference type="Proteomes" id="UP000627292"/>
    </source>
</evidence>
<dbReference type="Gene3D" id="2.30.42.10">
    <property type="match status" value="1"/>
</dbReference>
<dbReference type="EMBL" id="BMIB01000002">
    <property type="protein sequence ID" value="GGH68321.1"/>
    <property type="molecule type" value="Genomic_DNA"/>
</dbReference>
<gene>
    <name evidence="7" type="ORF">GCM10011379_24510</name>
</gene>
<dbReference type="SUPFAM" id="SSF50156">
    <property type="entry name" value="PDZ domain-like"/>
    <property type="match status" value="1"/>
</dbReference>
<keyword evidence="4 5" id="KW-0720">Serine protease</keyword>
<dbReference type="NCBIfam" id="TIGR00225">
    <property type="entry name" value="prc"/>
    <property type="match status" value="1"/>
</dbReference>
<dbReference type="InterPro" id="IPR005151">
    <property type="entry name" value="Tail-specific_protease"/>
</dbReference>
<keyword evidence="2 5" id="KW-0645">Protease</keyword>
<dbReference type="Gene3D" id="3.30.750.44">
    <property type="match status" value="1"/>
</dbReference>
<feature type="domain" description="PDZ" evidence="6">
    <location>
        <begin position="78"/>
        <end position="154"/>
    </location>
</feature>
<dbReference type="InterPro" id="IPR029045">
    <property type="entry name" value="ClpP/crotonase-like_dom_sf"/>
</dbReference>
<dbReference type="Pfam" id="PF13180">
    <property type="entry name" value="PDZ_2"/>
    <property type="match status" value="1"/>
</dbReference>
<protein>
    <submittedName>
        <fullName evidence="7">Peptidase S41</fullName>
    </submittedName>
</protein>
<dbReference type="InterPro" id="IPR036034">
    <property type="entry name" value="PDZ_sf"/>
</dbReference>
<dbReference type="PANTHER" id="PTHR32060">
    <property type="entry name" value="TAIL-SPECIFIC PROTEASE"/>
    <property type="match status" value="1"/>
</dbReference>
<dbReference type="SUPFAM" id="SSF52096">
    <property type="entry name" value="ClpP/crotonase"/>
    <property type="match status" value="1"/>
</dbReference>
<dbReference type="InterPro" id="IPR001478">
    <property type="entry name" value="PDZ"/>
</dbReference>
<dbReference type="PANTHER" id="PTHR32060:SF30">
    <property type="entry name" value="CARBOXY-TERMINAL PROCESSING PROTEASE CTPA"/>
    <property type="match status" value="1"/>
</dbReference>
<dbReference type="CDD" id="cd06782">
    <property type="entry name" value="cpPDZ_CPP-like"/>
    <property type="match status" value="1"/>
</dbReference>
<dbReference type="GO" id="GO:0007165">
    <property type="term" value="P:signal transduction"/>
    <property type="evidence" value="ECO:0007669"/>
    <property type="project" value="TreeGrafter"/>
</dbReference>
<reference evidence="7" key="2">
    <citation type="submission" date="2020-09" db="EMBL/GenBank/DDBJ databases">
        <authorList>
            <person name="Sun Q."/>
            <person name="Zhou Y."/>
        </authorList>
    </citation>
    <scope>NUCLEOTIDE SEQUENCE</scope>
    <source>
        <strain evidence="7">CGMCC 1.15290</strain>
    </source>
</reference>
<organism evidence="7 8">
    <name type="scientific">Filimonas zeae</name>
    <dbReference type="NCBI Taxonomy" id="1737353"/>
    <lineage>
        <taxon>Bacteria</taxon>
        <taxon>Pseudomonadati</taxon>
        <taxon>Bacteroidota</taxon>
        <taxon>Chitinophagia</taxon>
        <taxon>Chitinophagales</taxon>
        <taxon>Chitinophagaceae</taxon>
        <taxon>Filimonas</taxon>
    </lineage>
</organism>
<dbReference type="Proteomes" id="UP000627292">
    <property type="component" value="Unassembled WGS sequence"/>
</dbReference>
<dbReference type="GO" id="GO:0030288">
    <property type="term" value="C:outer membrane-bounded periplasmic space"/>
    <property type="evidence" value="ECO:0007669"/>
    <property type="project" value="TreeGrafter"/>
</dbReference>
<dbReference type="CDD" id="cd07560">
    <property type="entry name" value="Peptidase_S41_CPP"/>
    <property type="match status" value="1"/>
</dbReference>
<dbReference type="Pfam" id="PF03572">
    <property type="entry name" value="Peptidase_S41"/>
    <property type="match status" value="1"/>
</dbReference>
<evidence type="ECO:0000256" key="3">
    <source>
        <dbReference type="ARBA" id="ARBA00022801"/>
    </source>
</evidence>
<name>A0A917MW40_9BACT</name>
<dbReference type="PROSITE" id="PS50106">
    <property type="entry name" value="PDZ"/>
    <property type="match status" value="1"/>
</dbReference>
<dbReference type="GO" id="GO:0006508">
    <property type="term" value="P:proteolysis"/>
    <property type="evidence" value="ECO:0007669"/>
    <property type="project" value="UniProtKB-KW"/>
</dbReference>
<dbReference type="SMART" id="SM00245">
    <property type="entry name" value="TSPc"/>
    <property type="match status" value="1"/>
</dbReference>
<accession>A0A917MW40</accession>
<keyword evidence="3 5" id="KW-0378">Hydrolase</keyword>
<keyword evidence="8" id="KW-1185">Reference proteome</keyword>
<evidence type="ECO:0000256" key="1">
    <source>
        <dbReference type="ARBA" id="ARBA00009179"/>
    </source>
</evidence>
<dbReference type="GO" id="GO:0008236">
    <property type="term" value="F:serine-type peptidase activity"/>
    <property type="evidence" value="ECO:0007669"/>
    <property type="project" value="UniProtKB-KW"/>
</dbReference>
<reference evidence="7" key="1">
    <citation type="journal article" date="2014" name="Int. J. Syst. Evol. Microbiol.">
        <title>Complete genome sequence of Corynebacterium casei LMG S-19264T (=DSM 44701T), isolated from a smear-ripened cheese.</title>
        <authorList>
            <consortium name="US DOE Joint Genome Institute (JGI-PGF)"/>
            <person name="Walter F."/>
            <person name="Albersmeier A."/>
            <person name="Kalinowski J."/>
            <person name="Ruckert C."/>
        </authorList>
    </citation>
    <scope>NUCLEOTIDE SEQUENCE</scope>
    <source>
        <strain evidence="7">CGMCC 1.15290</strain>
    </source>
</reference>
<dbReference type="AlphaFoldDB" id="A0A917MW40"/>
<proteinExistence type="inferred from homology"/>
<dbReference type="SMART" id="SM00228">
    <property type="entry name" value="PDZ"/>
    <property type="match status" value="1"/>
</dbReference>